<name>N9VR20_9GAMM</name>
<feature type="chain" id="PRO_5004154849" evidence="2">
    <location>
        <begin position="31"/>
        <end position="126"/>
    </location>
</feature>
<dbReference type="PATRIC" id="fig|1268237.3.peg.367"/>
<evidence type="ECO:0000256" key="2">
    <source>
        <dbReference type="SAM" id="SignalP"/>
    </source>
</evidence>
<proteinExistence type="predicted"/>
<dbReference type="AlphaFoldDB" id="N9VR20"/>
<protein>
    <submittedName>
        <fullName evidence="3">Copper-sensitivity suppressor A protein</fullName>
    </submittedName>
</protein>
<keyword evidence="1" id="KW-1133">Transmembrane helix</keyword>
<sequence>MNRPRLARLFMLLTALLVLHCTLQPALRMAAQFDAAVPSPGPWASDVASDDVRSAQIREATPSPCSLIGKLLSAAPWSAITPLLLALWALSWLALFAPPRLRARLPLIPISPPERRLHLTLCNFRE</sequence>
<keyword evidence="1" id="KW-0812">Transmembrane</keyword>
<dbReference type="Proteomes" id="UP000023775">
    <property type="component" value="Unassembled WGS sequence"/>
</dbReference>
<keyword evidence="1" id="KW-0472">Membrane</keyword>
<dbReference type="OrthoDB" id="5588592at2"/>
<feature type="signal peptide" evidence="2">
    <location>
        <begin position="1"/>
        <end position="30"/>
    </location>
</feature>
<comment type="caution">
    <text evidence="3">The sequence shown here is derived from an EMBL/GenBank/DDBJ whole genome shotgun (WGS) entry which is preliminary data.</text>
</comment>
<keyword evidence="2" id="KW-0732">Signal</keyword>
<reference evidence="3 4" key="1">
    <citation type="journal article" date="2013" name="Genome Announc.">
        <title>Draft Genome Sequence of the Aeromonas diversa Type Strain.</title>
        <authorList>
            <person name="Farfan M."/>
            <person name="Spataro N."/>
            <person name="Sanglas A."/>
            <person name="Albarral V."/>
            <person name="Loren J.G."/>
            <person name="Bosch E."/>
            <person name="Fuste M.C."/>
        </authorList>
    </citation>
    <scope>NUCLEOTIDE SEQUENCE [LARGE SCALE GENOMIC DNA]</scope>
    <source>
        <strain evidence="3 4">2478-85</strain>
    </source>
</reference>
<evidence type="ECO:0000256" key="1">
    <source>
        <dbReference type="SAM" id="Phobius"/>
    </source>
</evidence>
<gene>
    <name evidence="3" type="ORF">G114_01864</name>
</gene>
<accession>N9VR20</accession>
<evidence type="ECO:0000313" key="4">
    <source>
        <dbReference type="Proteomes" id="UP000023775"/>
    </source>
</evidence>
<organism evidence="3 4">
    <name type="scientific">Aeromonas diversa CDC 2478-85</name>
    <dbReference type="NCBI Taxonomy" id="1268237"/>
    <lineage>
        <taxon>Bacteria</taxon>
        <taxon>Pseudomonadati</taxon>
        <taxon>Pseudomonadota</taxon>
        <taxon>Gammaproteobacteria</taxon>
        <taxon>Aeromonadales</taxon>
        <taxon>Aeromonadaceae</taxon>
        <taxon>Aeromonas</taxon>
    </lineage>
</organism>
<dbReference type="RefSeq" id="WP_005346527.1">
    <property type="nucleotide sequence ID" value="NZ_APVG01000002.1"/>
</dbReference>
<dbReference type="EMBL" id="APVG01000002">
    <property type="protein sequence ID" value="ENY73761.1"/>
    <property type="molecule type" value="Genomic_DNA"/>
</dbReference>
<feature type="transmembrane region" description="Helical" evidence="1">
    <location>
        <begin position="77"/>
        <end position="97"/>
    </location>
</feature>
<evidence type="ECO:0000313" key="3">
    <source>
        <dbReference type="EMBL" id="ENY73761.1"/>
    </source>
</evidence>
<keyword evidence="4" id="KW-1185">Reference proteome</keyword>